<feature type="compositionally biased region" description="Low complexity" evidence="1">
    <location>
        <begin position="450"/>
        <end position="477"/>
    </location>
</feature>
<name>A0AAD7ZA69_DIPPU</name>
<evidence type="ECO:0000259" key="2">
    <source>
        <dbReference type="Pfam" id="PF20920"/>
    </source>
</evidence>
<evidence type="ECO:0000313" key="3">
    <source>
        <dbReference type="EMBL" id="KAJ9576919.1"/>
    </source>
</evidence>
<dbReference type="InterPro" id="IPR046378">
    <property type="entry name" value="DAXX_histone-bd"/>
</dbReference>
<evidence type="ECO:0000313" key="4">
    <source>
        <dbReference type="Proteomes" id="UP001233999"/>
    </source>
</evidence>
<dbReference type="AlphaFoldDB" id="A0AAD7ZA69"/>
<dbReference type="InterPro" id="IPR046426">
    <property type="entry name" value="DAXX_histone-bd_sf"/>
</dbReference>
<dbReference type="Pfam" id="PF20920">
    <property type="entry name" value="DAXX_hist_bd"/>
    <property type="match status" value="1"/>
</dbReference>
<feature type="compositionally biased region" description="Acidic residues" evidence="1">
    <location>
        <begin position="196"/>
        <end position="225"/>
    </location>
</feature>
<reference evidence="3" key="2">
    <citation type="submission" date="2023-05" db="EMBL/GenBank/DDBJ databases">
        <authorList>
            <person name="Fouks B."/>
        </authorList>
    </citation>
    <scope>NUCLEOTIDE SEQUENCE</scope>
    <source>
        <strain evidence="3">Stay&amp;Tobe</strain>
        <tissue evidence="3">Testes</tissue>
    </source>
</reference>
<comment type="caution">
    <text evidence="3">The sequence shown here is derived from an EMBL/GenBank/DDBJ whole genome shotgun (WGS) entry which is preliminary data.</text>
</comment>
<proteinExistence type="predicted"/>
<dbReference type="EMBL" id="JASPKZ010009386">
    <property type="protein sequence ID" value="KAJ9576919.1"/>
    <property type="molecule type" value="Genomic_DNA"/>
</dbReference>
<feature type="compositionally biased region" description="Basic and acidic residues" evidence="1">
    <location>
        <begin position="401"/>
        <end position="411"/>
    </location>
</feature>
<feature type="region of interest" description="Disordered" evidence="1">
    <location>
        <begin position="317"/>
        <end position="483"/>
    </location>
</feature>
<evidence type="ECO:0000256" key="1">
    <source>
        <dbReference type="SAM" id="MobiDB-lite"/>
    </source>
</evidence>
<dbReference type="Proteomes" id="UP001233999">
    <property type="component" value="Unassembled WGS sequence"/>
</dbReference>
<feature type="non-terminal residue" evidence="3">
    <location>
        <position position="1"/>
    </location>
</feature>
<gene>
    <name evidence="3" type="ORF">L9F63_006537</name>
</gene>
<feature type="compositionally biased region" description="Basic and acidic residues" evidence="1">
    <location>
        <begin position="362"/>
        <end position="393"/>
    </location>
</feature>
<sequence>YKERFCKVHQKLCELTGDVSITKLGRRIEFTGTDSADINRCIERFVNKTGQFPDFHDILKLVENVESNKNLRPEALRRIAEKAFLTVGRQLQKKRQFESWDSLCGYLKDQVDPADENPELDSALKENLKQNSDRIQKVIDGFAEKQVNDNLVAEEVPDEVADKSEGSEDEKETAEDQDEEEEDDDNDYVDNVLREDNEDCLGEDAVDMDQDVENGSSNDEDEDKDVESVEEKNSVHSHSSDVNNHNLEDTNEENECAELSMSDLNLVPIRRNLGPVSPPVLGEVLRDDDFLASPATVKDESSSTLVKDSNKLKINEDNCSKKERKTDDFYKNEQKSETDTPSHLGNLNEIEEESSNSPSLLEDLKGLKNGKSENCSEKKEETGNNFSESDKLESNVPSHLGSRDKSDKQLESDVPSYSENKDEVEKDSKILKPENSKDEDCKKEVDSKTSKTPSPKSESSDSLELENSNESSNSSVDSVEHKNKKFVVTKIEVESSDKNCVTTRNKLKKLNNRKKSHLNTSVIAHGRPVEGIDVITIE</sequence>
<keyword evidence="4" id="KW-1185">Reference proteome</keyword>
<feature type="region of interest" description="Disordered" evidence="1">
    <location>
        <begin position="149"/>
        <end position="256"/>
    </location>
</feature>
<organism evidence="3 4">
    <name type="scientific">Diploptera punctata</name>
    <name type="common">Pacific beetle cockroach</name>
    <dbReference type="NCBI Taxonomy" id="6984"/>
    <lineage>
        <taxon>Eukaryota</taxon>
        <taxon>Metazoa</taxon>
        <taxon>Ecdysozoa</taxon>
        <taxon>Arthropoda</taxon>
        <taxon>Hexapoda</taxon>
        <taxon>Insecta</taxon>
        <taxon>Pterygota</taxon>
        <taxon>Neoptera</taxon>
        <taxon>Polyneoptera</taxon>
        <taxon>Dictyoptera</taxon>
        <taxon>Blattodea</taxon>
        <taxon>Blaberoidea</taxon>
        <taxon>Blaberidae</taxon>
        <taxon>Diplopterinae</taxon>
        <taxon>Diploptera</taxon>
    </lineage>
</organism>
<reference evidence="3" key="1">
    <citation type="journal article" date="2023" name="IScience">
        <title>Live-bearing cockroach genome reveals convergent evolutionary mechanisms linked to viviparity in insects and beyond.</title>
        <authorList>
            <person name="Fouks B."/>
            <person name="Harrison M.C."/>
            <person name="Mikhailova A.A."/>
            <person name="Marchal E."/>
            <person name="English S."/>
            <person name="Carruthers M."/>
            <person name="Jennings E.C."/>
            <person name="Chiamaka E.L."/>
            <person name="Frigard R.A."/>
            <person name="Pippel M."/>
            <person name="Attardo G.M."/>
            <person name="Benoit J.B."/>
            <person name="Bornberg-Bauer E."/>
            <person name="Tobe S.S."/>
        </authorList>
    </citation>
    <scope>NUCLEOTIDE SEQUENCE</scope>
    <source>
        <strain evidence="3">Stay&amp;Tobe</strain>
    </source>
</reference>
<feature type="compositionally biased region" description="Basic and acidic residues" evidence="1">
    <location>
        <begin position="419"/>
        <end position="449"/>
    </location>
</feature>
<dbReference type="Gene3D" id="1.20.58.2170">
    <property type="match status" value="1"/>
</dbReference>
<protein>
    <recommendedName>
        <fullName evidence="2">Daxx histone-binding domain-containing protein</fullName>
    </recommendedName>
</protein>
<feature type="compositionally biased region" description="Acidic residues" evidence="1">
    <location>
        <begin position="167"/>
        <end position="188"/>
    </location>
</feature>
<feature type="compositionally biased region" description="Low complexity" evidence="1">
    <location>
        <begin position="236"/>
        <end position="245"/>
    </location>
</feature>
<accession>A0AAD7ZA69</accession>
<feature type="compositionally biased region" description="Basic and acidic residues" evidence="1">
    <location>
        <begin position="317"/>
        <end position="340"/>
    </location>
</feature>
<dbReference type="GO" id="GO:0042393">
    <property type="term" value="F:histone binding"/>
    <property type="evidence" value="ECO:0007669"/>
    <property type="project" value="InterPro"/>
</dbReference>
<feature type="domain" description="Daxx histone-binding" evidence="2">
    <location>
        <begin position="66"/>
        <end position="144"/>
    </location>
</feature>